<dbReference type="AlphaFoldDB" id="A0A165GT70"/>
<dbReference type="InParanoid" id="A0A165GT70"/>
<accession>A0A165GT70</accession>
<keyword evidence="1" id="KW-0812">Transmembrane</keyword>
<evidence type="ECO:0000313" key="2">
    <source>
        <dbReference type="EMBL" id="KZF22567.1"/>
    </source>
</evidence>
<dbReference type="Proteomes" id="UP000076632">
    <property type="component" value="Unassembled WGS sequence"/>
</dbReference>
<keyword evidence="1" id="KW-1133">Transmembrane helix</keyword>
<reference evidence="2 3" key="1">
    <citation type="journal article" date="2016" name="Fungal Biol.">
        <title>The genome of Xylona heveae provides a window into fungal endophytism.</title>
        <authorList>
            <person name="Gazis R."/>
            <person name="Kuo A."/>
            <person name="Riley R."/>
            <person name="LaButti K."/>
            <person name="Lipzen A."/>
            <person name="Lin J."/>
            <person name="Amirebrahimi M."/>
            <person name="Hesse C.N."/>
            <person name="Spatafora J.W."/>
            <person name="Henrissat B."/>
            <person name="Hainaut M."/>
            <person name="Grigoriev I.V."/>
            <person name="Hibbett D.S."/>
        </authorList>
    </citation>
    <scope>NUCLEOTIDE SEQUENCE [LARGE SCALE GENOMIC DNA]</scope>
    <source>
        <strain evidence="2 3">TC161</strain>
    </source>
</reference>
<protein>
    <submittedName>
        <fullName evidence="2">Uncharacterized protein</fullName>
    </submittedName>
</protein>
<evidence type="ECO:0000256" key="1">
    <source>
        <dbReference type="SAM" id="Phobius"/>
    </source>
</evidence>
<keyword evidence="3" id="KW-1185">Reference proteome</keyword>
<organism evidence="2 3">
    <name type="scientific">Xylona heveae (strain CBS 132557 / TC161)</name>
    <dbReference type="NCBI Taxonomy" id="1328760"/>
    <lineage>
        <taxon>Eukaryota</taxon>
        <taxon>Fungi</taxon>
        <taxon>Dikarya</taxon>
        <taxon>Ascomycota</taxon>
        <taxon>Pezizomycotina</taxon>
        <taxon>Xylonomycetes</taxon>
        <taxon>Xylonales</taxon>
        <taxon>Xylonaceae</taxon>
        <taxon>Xylona</taxon>
    </lineage>
</organism>
<proteinExistence type="predicted"/>
<gene>
    <name evidence="2" type="ORF">L228DRAFT_128765</name>
</gene>
<dbReference type="EMBL" id="KV407458">
    <property type="protein sequence ID" value="KZF22567.1"/>
    <property type="molecule type" value="Genomic_DNA"/>
</dbReference>
<name>A0A165GT70_XYLHT</name>
<sequence length="124" mass="14098">MLTKTHKVLLKELFSIFLATVEYFFISIKAKRLVAIIQLTRISILVPGLMFPFVCPLLVLSSIICLRITTVVIASLPLASKGLPSPFLEEHSSWRKWTQILRYTRNICQLLPFPPSPCKKPIGF</sequence>
<dbReference type="GeneID" id="28894213"/>
<dbReference type="RefSeq" id="XP_018188122.1">
    <property type="nucleotide sequence ID" value="XM_018329076.1"/>
</dbReference>
<evidence type="ECO:0000313" key="3">
    <source>
        <dbReference type="Proteomes" id="UP000076632"/>
    </source>
</evidence>
<keyword evidence="1" id="KW-0472">Membrane</keyword>
<feature type="transmembrane region" description="Helical" evidence="1">
    <location>
        <begin position="6"/>
        <end position="26"/>
    </location>
</feature>